<dbReference type="InterPro" id="IPR047112">
    <property type="entry name" value="RecG/Mfd"/>
</dbReference>
<dbReference type="InterPro" id="IPR001650">
    <property type="entry name" value="Helicase_C-like"/>
</dbReference>
<evidence type="ECO:0000256" key="2">
    <source>
        <dbReference type="ARBA" id="ARBA00022741"/>
    </source>
</evidence>
<evidence type="ECO:0000256" key="4">
    <source>
        <dbReference type="ARBA" id="ARBA00022801"/>
    </source>
</evidence>
<evidence type="ECO:0000256" key="9">
    <source>
        <dbReference type="HAMAP-Rule" id="MF_00969"/>
    </source>
</evidence>
<keyword evidence="4 9" id="KW-0378">Hydrolase</keyword>
<keyword evidence="13" id="KW-1185">Reference proteome</keyword>
<feature type="domain" description="Helicase C-terminal" evidence="11">
    <location>
        <begin position="735"/>
        <end position="901"/>
    </location>
</feature>
<dbReference type="InterPro" id="IPR004576">
    <property type="entry name" value="Mfd"/>
</dbReference>
<dbReference type="EMBL" id="JAJHJB010000023">
    <property type="protein sequence ID" value="MCC5466836.1"/>
    <property type="molecule type" value="Genomic_DNA"/>
</dbReference>
<dbReference type="InterPro" id="IPR003711">
    <property type="entry name" value="CarD-like/TRCF_RID"/>
</dbReference>
<gene>
    <name evidence="9 12" type="primary">mfd</name>
    <name evidence="12" type="ORF">LMF89_15930</name>
</gene>
<comment type="caution">
    <text evidence="12">The sequence shown here is derived from an EMBL/GenBank/DDBJ whole genome shotgun (WGS) entry which is preliminary data.</text>
</comment>
<dbReference type="SMART" id="SM00982">
    <property type="entry name" value="TRCF"/>
    <property type="match status" value="1"/>
</dbReference>
<dbReference type="Pfam" id="PF03461">
    <property type="entry name" value="TRCF"/>
    <property type="match status" value="1"/>
</dbReference>
<dbReference type="SUPFAM" id="SSF143517">
    <property type="entry name" value="TRCF domain-like"/>
    <property type="match status" value="1"/>
</dbReference>
<organism evidence="12 13">
    <name type="scientific">Pelosinus baikalensis</name>
    <dbReference type="NCBI Taxonomy" id="2892015"/>
    <lineage>
        <taxon>Bacteria</taxon>
        <taxon>Bacillati</taxon>
        <taxon>Bacillota</taxon>
        <taxon>Negativicutes</taxon>
        <taxon>Selenomonadales</taxon>
        <taxon>Sporomusaceae</taxon>
        <taxon>Pelosinus</taxon>
    </lineage>
</organism>
<keyword evidence="3 9" id="KW-0227">DNA damage</keyword>
<dbReference type="SMART" id="SM00490">
    <property type="entry name" value="HELICc"/>
    <property type="match status" value="1"/>
</dbReference>
<dbReference type="EC" id="3.6.4.-" evidence="9"/>
<dbReference type="Pfam" id="PF00271">
    <property type="entry name" value="Helicase_C"/>
    <property type="match status" value="1"/>
</dbReference>
<comment type="similarity">
    <text evidence="9">In the C-terminal section; belongs to the helicase family. RecG subfamily.</text>
</comment>
<evidence type="ECO:0000313" key="13">
    <source>
        <dbReference type="Proteomes" id="UP001165492"/>
    </source>
</evidence>
<dbReference type="InterPro" id="IPR036101">
    <property type="entry name" value="CarD-like/TRCF_RID_sf"/>
</dbReference>
<evidence type="ECO:0000256" key="6">
    <source>
        <dbReference type="ARBA" id="ARBA00022840"/>
    </source>
</evidence>
<evidence type="ECO:0000259" key="10">
    <source>
        <dbReference type="PROSITE" id="PS51192"/>
    </source>
</evidence>
<dbReference type="InterPro" id="IPR014001">
    <property type="entry name" value="Helicase_ATP-bd"/>
</dbReference>
<reference evidence="12" key="1">
    <citation type="submission" date="2021-11" db="EMBL/GenBank/DDBJ databases">
        <title>Description of a new species Pelosinus isolated from the bottom sediments of Lake Baikal.</title>
        <authorList>
            <person name="Zakharyuk A."/>
        </authorList>
    </citation>
    <scope>NUCLEOTIDE SEQUENCE</scope>
    <source>
        <strain evidence="12">Bkl1</strain>
    </source>
</reference>
<dbReference type="InterPro" id="IPR041471">
    <property type="entry name" value="UvrB_inter"/>
</dbReference>
<dbReference type="RefSeq" id="WP_229535927.1">
    <property type="nucleotide sequence ID" value="NZ_JAJHJB010000023.1"/>
</dbReference>
<dbReference type="Gene3D" id="3.30.2060.10">
    <property type="entry name" value="Penicillin-binding protein 1b domain"/>
    <property type="match status" value="1"/>
</dbReference>
<dbReference type="CDD" id="cd17991">
    <property type="entry name" value="DEXHc_TRCF"/>
    <property type="match status" value="1"/>
</dbReference>
<feature type="domain" description="Helicase ATP-binding" evidence="10">
    <location>
        <begin position="565"/>
        <end position="726"/>
    </location>
</feature>
<comment type="similarity">
    <text evidence="9">In the N-terminal section; belongs to the UvrB family.</text>
</comment>
<evidence type="ECO:0000313" key="12">
    <source>
        <dbReference type="EMBL" id="MCC5466836.1"/>
    </source>
</evidence>
<dbReference type="Gene3D" id="3.40.50.300">
    <property type="entry name" value="P-loop containing nucleotide triphosphate hydrolases"/>
    <property type="match status" value="2"/>
</dbReference>
<comment type="function">
    <text evidence="9">Couples transcription and DNA repair by recognizing RNA polymerase (RNAP) stalled at DNA lesions. Mediates ATP-dependent release of RNAP and its truncated transcript from the DNA, and recruitment of nucleotide excision repair machinery to the damaged site.</text>
</comment>
<protein>
    <recommendedName>
        <fullName evidence="9">Transcription-repair-coupling factor</fullName>
        <shortName evidence="9">TRCF</shortName>
        <ecNumber evidence="9">3.6.4.-</ecNumber>
    </recommendedName>
</protein>
<evidence type="ECO:0000256" key="3">
    <source>
        <dbReference type="ARBA" id="ARBA00022763"/>
    </source>
</evidence>
<dbReference type="PROSITE" id="PS51192">
    <property type="entry name" value="HELICASE_ATP_BIND_1"/>
    <property type="match status" value="1"/>
</dbReference>
<dbReference type="Pfam" id="PF17757">
    <property type="entry name" value="UvrB_inter"/>
    <property type="match status" value="1"/>
</dbReference>
<dbReference type="Gene3D" id="3.90.1150.50">
    <property type="entry name" value="Transcription-repair-coupling factor, D7 domain"/>
    <property type="match status" value="1"/>
</dbReference>
<evidence type="ECO:0000256" key="5">
    <source>
        <dbReference type="ARBA" id="ARBA00022806"/>
    </source>
</evidence>
<dbReference type="InterPro" id="IPR027417">
    <property type="entry name" value="P-loop_NTPase"/>
</dbReference>
<keyword evidence="1 9" id="KW-0963">Cytoplasm</keyword>
<dbReference type="SMART" id="SM01058">
    <property type="entry name" value="CarD_TRCF"/>
    <property type="match status" value="1"/>
</dbReference>
<dbReference type="HAMAP" id="MF_00969">
    <property type="entry name" value="TRCF"/>
    <property type="match status" value="1"/>
</dbReference>
<dbReference type="SUPFAM" id="SSF141259">
    <property type="entry name" value="CarD-like"/>
    <property type="match status" value="1"/>
</dbReference>
<evidence type="ECO:0000256" key="7">
    <source>
        <dbReference type="ARBA" id="ARBA00023125"/>
    </source>
</evidence>
<name>A0ABS8HUJ4_9FIRM</name>
<keyword evidence="6 9" id="KW-0067">ATP-binding</keyword>
<dbReference type="NCBIfam" id="TIGR00580">
    <property type="entry name" value="mfd"/>
    <property type="match status" value="1"/>
</dbReference>
<dbReference type="Gene3D" id="2.40.10.170">
    <property type="match status" value="1"/>
</dbReference>
<keyword evidence="5" id="KW-0347">Helicase</keyword>
<dbReference type="SUPFAM" id="SSF52540">
    <property type="entry name" value="P-loop containing nucleoside triphosphate hydrolases"/>
    <property type="match status" value="4"/>
</dbReference>
<comment type="subcellular location">
    <subcellularLocation>
        <location evidence="9">Cytoplasm</location>
    </subcellularLocation>
</comment>
<dbReference type="PANTHER" id="PTHR47964">
    <property type="entry name" value="ATP-DEPENDENT DNA HELICASE HOMOLOG RECG, CHLOROPLASTIC"/>
    <property type="match status" value="1"/>
</dbReference>
<dbReference type="Pfam" id="PF02559">
    <property type="entry name" value="CarD_TRCF_RID"/>
    <property type="match status" value="1"/>
</dbReference>
<evidence type="ECO:0000259" key="11">
    <source>
        <dbReference type="PROSITE" id="PS51194"/>
    </source>
</evidence>
<keyword evidence="7 9" id="KW-0238">DNA-binding</keyword>
<dbReference type="SMART" id="SM00487">
    <property type="entry name" value="DEXDc"/>
    <property type="match status" value="1"/>
</dbReference>
<evidence type="ECO:0000256" key="8">
    <source>
        <dbReference type="ARBA" id="ARBA00023204"/>
    </source>
</evidence>
<sequence>MNKLFEIMKQDPGMKRVIAVSQLTVSQSQIYGVTGVQKSALLAAAYQSAPKPTVIVTGNHESVEQLRADFATLLPNTLVLELPALDIITFTAVAKGVELAARRMDILGRLIRGENIIVLATPEAAMQRVLPREHFENNRITISNGSEMIREDLLESLVRFGYERVDQVEGLGQFSARGGIVDIFPISSKVPIRLELFGDEVDSLREFDLASQRSMHAVEQVDILPLSEIEKSGTPTVFLSYLPAISTIVFDETARIREQMGKLVKENPEIKKSTFMWSDIVTVAVHYNVLYISLMLQKIPYTQPNEIISITAKGIVPFHRQMDMLIAELKNCQEHKSYPIIFMSNQEKAVSLQHTLTEEGIPAVFSDVIHTLTEGTVLITVGLLSAGFELPQAHLLVIAEKDIMGRQKKKPRPRVGKGQQIAYFRDIKIGDYVVHINHGIGKYVGVETLIVGNVHKDYLHIRYAGEDKLYVPTDQVHLLQKYIGSEGDAPRLNKMGGSDWLKAKGKAEKAVADMAKELLEIYAQRKVASGFAFDPDTPWQKEFEDAFPYEETPDQLSAIIEIKGDMEKSQPMDRLLCGDVGFGKTEVAIRAAYKAVMGGKQVAILVPTTVLAQQHYQTISARFAGFGPVVDVISRFRNAREQRATVEALASGQVDVLIGTHRILQSDVIFKNIGLLIVDEEQRFGVKQKEKLKKWSAGIDVLTLSATPIPRTLHMSLVGARDMSIIETPPEERFPVQSYVVEYNEEVMRDAIKRELKRGGQVYFVYNRVQTIDKMYRRLAEMLPDAKIRVAHGQMPEEMLEQAMLDFYEGTDDVLLCTSIIENGLDVPNANTIIVYDADHFGLSQLYQMRGRVGRSHRMAFAYFTYRQDKVLTEVAEKRLQAIKEFAELGAGFKIAMRDLEIRGAGNLLGSQQHGHIVSVGFEMYCRLLDEAVQQLKTGQTLEAPVEPVLEFNVDAYISGDYISDAMHKIEIYQRIAACRNEKHISDLVDELIDRFGEPPSCVLNLLEVVKIKNFSRAIGIRSVIQQPNYIEVAFIDKPNVKPEQIMALKEAFPARVMIYPEGIRLKTVQISNDKLLNWLVKVFTTLVS</sequence>
<dbReference type="Pfam" id="PF00270">
    <property type="entry name" value="DEAD"/>
    <property type="match status" value="1"/>
</dbReference>
<dbReference type="PANTHER" id="PTHR47964:SF1">
    <property type="entry name" value="ATP-DEPENDENT DNA HELICASE HOMOLOG RECG, CHLOROPLASTIC"/>
    <property type="match status" value="1"/>
</dbReference>
<dbReference type="InterPro" id="IPR011545">
    <property type="entry name" value="DEAD/DEAH_box_helicase_dom"/>
</dbReference>
<keyword evidence="2 9" id="KW-0547">Nucleotide-binding</keyword>
<dbReference type="InterPro" id="IPR037235">
    <property type="entry name" value="TRCF-like_C_D7"/>
</dbReference>
<dbReference type="Proteomes" id="UP001165492">
    <property type="component" value="Unassembled WGS sequence"/>
</dbReference>
<dbReference type="InterPro" id="IPR005118">
    <property type="entry name" value="TRCF_C"/>
</dbReference>
<dbReference type="PROSITE" id="PS51194">
    <property type="entry name" value="HELICASE_CTER"/>
    <property type="match status" value="1"/>
</dbReference>
<evidence type="ECO:0000256" key="1">
    <source>
        <dbReference type="ARBA" id="ARBA00022490"/>
    </source>
</evidence>
<keyword evidence="8 9" id="KW-0234">DNA repair</keyword>
<accession>A0ABS8HUJ4</accession>
<proteinExistence type="inferred from homology"/>